<dbReference type="OrthoDB" id="5135333at2759"/>
<accession>A0A6A6SM98</accession>
<dbReference type="PANTHER" id="PTHR33112">
    <property type="entry name" value="DOMAIN PROTEIN, PUTATIVE-RELATED"/>
    <property type="match status" value="1"/>
</dbReference>
<dbReference type="Proteomes" id="UP000799324">
    <property type="component" value="Unassembled WGS sequence"/>
</dbReference>
<reference evidence="2" key="1">
    <citation type="journal article" date="2020" name="Stud. Mycol.">
        <title>101 Dothideomycetes genomes: a test case for predicting lifestyles and emergence of pathogens.</title>
        <authorList>
            <person name="Haridas S."/>
            <person name="Albert R."/>
            <person name="Binder M."/>
            <person name="Bloem J."/>
            <person name="Labutti K."/>
            <person name="Salamov A."/>
            <person name="Andreopoulos B."/>
            <person name="Baker S."/>
            <person name="Barry K."/>
            <person name="Bills G."/>
            <person name="Bluhm B."/>
            <person name="Cannon C."/>
            <person name="Castanera R."/>
            <person name="Culley D."/>
            <person name="Daum C."/>
            <person name="Ezra D."/>
            <person name="Gonzalez J."/>
            <person name="Henrissat B."/>
            <person name="Kuo A."/>
            <person name="Liang C."/>
            <person name="Lipzen A."/>
            <person name="Lutzoni F."/>
            <person name="Magnuson J."/>
            <person name="Mondo S."/>
            <person name="Nolan M."/>
            <person name="Ohm R."/>
            <person name="Pangilinan J."/>
            <person name="Park H.-J."/>
            <person name="Ramirez L."/>
            <person name="Alfaro M."/>
            <person name="Sun H."/>
            <person name="Tritt A."/>
            <person name="Yoshinaga Y."/>
            <person name="Zwiers L.-H."/>
            <person name="Turgeon B."/>
            <person name="Goodwin S."/>
            <person name="Spatafora J."/>
            <person name="Crous P."/>
            <person name="Grigoriev I."/>
        </authorList>
    </citation>
    <scope>NUCLEOTIDE SEQUENCE</scope>
    <source>
        <strain evidence="2">CBS 122681</strain>
    </source>
</reference>
<evidence type="ECO:0000259" key="1">
    <source>
        <dbReference type="Pfam" id="PF06985"/>
    </source>
</evidence>
<dbReference type="PANTHER" id="PTHR33112:SF16">
    <property type="entry name" value="HETEROKARYON INCOMPATIBILITY DOMAIN-CONTAINING PROTEIN"/>
    <property type="match status" value="1"/>
</dbReference>
<proteinExistence type="predicted"/>
<dbReference type="Pfam" id="PF06985">
    <property type="entry name" value="HET"/>
    <property type="match status" value="1"/>
</dbReference>
<dbReference type="EMBL" id="MU004519">
    <property type="protein sequence ID" value="KAF2648839.1"/>
    <property type="molecule type" value="Genomic_DNA"/>
</dbReference>
<organism evidence="2 3">
    <name type="scientific">Lophiostoma macrostomum CBS 122681</name>
    <dbReference type="NCBI Taxonomy" id="1314788"/>
    <lineage>
        <taxon>Eukaryota</taxon>
        <taxon>Fungi</taxon>
        <taxon>Dikarya</taxon>
        <taxon>Ascomycota</taxon>
        <taxon>Pezizomycotina</taxon>
        <taxon>Dothideomycetes</taxon>
        <taxon>Pleosporomycetidae</taxon>
        <taxon>Pleosporales</taxon>
        <taxon>Lophiostomataceae</taxon>
        <taxon>Lophiostoma</taxon>
    </lineage>
</organism>
<evidence type="ECO:0000313" key="3">
    <source>
        <dbReference type="Proteomes" id="UP000799324"/>
    </source>
</evidence>
<gene>
    <name evidence="2" type="ORF">K491DRAFT_228827</name>
</gene>
<protein>
    <submittedName>
        <fullName evidence="2">HET-domain-containing protein</fullName>
    </submittedName>
</protein>
<feature type="domain" description="Heterokaryon incompatibility" evidence="1">
    <location>
        <begin position="238"/>
        <end position="386"/>
    </location>
</feature>
<evidence type="ECO:0000313" key="2">
    <source>
        <dbReference type="EMBL" id="KAF2648839.1"/>
    </source>
</evidence>
<sequence length="764" mass="87801">MGSTEDKAERPCETCLRIAEQIEKCEAFISRCEGIGFRGVINVPMDDIRENQQIDPQGSEKEFATDHGLPHGTIRIHANPGGAGLWGYSQSEHERIGHERVVHEHSPSDAWIHFNIAIRTYRASKCRTCSIVRLMGNLRPQASFHFCRTNSIWYLKGQPLLRAATTVLAQKRAPRPGIDWIDLGGIKQWLRVCDDQHSGHCHSFLDAWRQLEPPTRLSLIDVQQLCLVHYSMCRTPKYLALSYVWGRGQQIFQTTSENFASLSQKGAFKLFEDRLPRTIKDAIILTRLLGLQYIWIDRFCYVQDEIAHQNGQIEDMAAIHANAYLTLVASGGEDDSEGLRGIDQTGQHRNVSLCTLDFSETCAFTTVFAGLGAKSKYRTRGWTYQEFELSPRKLIFDGHTAIFVCSRGKASEDISDLTQAEENRLPIITRFPSIYTYSHQVENYFTRQLSYPTDALRAFSAVIELMRRALPGGILFGIPEAFFDGCMFWRCSNLSRPPLRRVDRDGKILKGFPSWSWVGWTGGSGVDTQDWRAAHHYYTGYELPEHIRQMDEYRHLLVIRSTVEWYKRAMDHTSSRERVQNLYYTTQLRANTAVPVPPFPGYTFIGPPETPLPRDPTVWSPILEFCTERVYRHLADHKSYSPGDPFKICDSVGRTVENLHPDCDDIRRLPAIEPRLGQMSYELIGISKGEVNRGHPKWYMQHATTYYTYLDEIYQANAEQWYKYQNVLWIEWEEGIAYRRGIGEIAQKHWDKSTDKETIDVSLG</sequence>
<dbReference type="InterPro" id="IPR010730">
    <property type="entry name" value="HET"/>
</dbReference>
<name>A0A6A6SM98_9PLEO</name>
<dbReference type="AlphaFoldDB" id="A0A6A6SM98"/>
<keyword evidence="3" id="KW-1185">Reference proteome</keyword>